<comment type="caution">
    <text evidence="5">The sequence shown here is derived from an EMBL/GenBank/DDBJ whole genome shotgun (WGS) entry which is preliminary data.</text>
</comment>
<evidence type="ECO:0000259" key="3">
    <source>
        <dbReference type="Pfam" id="PF00534"/>
    </source>
</evidence>
<dbReference type="Pfam" id="PF13439">
    <property type="entry name" value="Glyco_transf_4"/>
    <property type="match status" value="1"/>
</dbReference>
<proteinExistence type="predicted"/>
<dbReference type="Gene3D" id="3.40.50.2000">
    <property type="entry name" value="Glycogen Phosphorylase B"/>
    <property type="match status" value="2"/>
</dbReference>
<dbReference type="InterPro" id="IPR001296">
    <property type="entry name" value="Glyco_trans_1"/>
</dbReference>
<feature type="domain" description="Glycosyl transferase family 1" evidence="3">
    <location>
        <begin position="229"/>
        <end position="377"/>
    </location>
</feature>
<dbReference type="SUPFAM" id="SSF53756">
    <property type="entry name" value="UDP-Glycosyltransferase/glycogen phosphorylase"/>
    <property type="match status" value="1"/>
</dbReference>
<feature type="domain" description="Glycosyltransferase subfamily 4-like N-terminal" evidence="4">
    <location>
        <begin position="9"/>
        <end position="211"/>
    </location>
</feature>
<keyword evidence="6" id="KW-1185">Reference proteome</keyword>
<sequence length="406" mass="42786">MTDSYPPAPGGLERAVRVLSRELAARGHHVEVASLSRPGSPAFERAGGVVVRRFTGWTRHLRRFSTDPDHQFHPTVADPPLVRSLQGLVDATRPDVVHAHGWILHSCLRLRLPPDAALVVSLHDYGLVCAKKTMTYLDDFDSRCAGPSPGGCLGCAGAFYGSVKGTALALGLVLARRSWDRVAMFLPISAAVARACLPGVAPDRIRVIPPPAADDAASPQVPRPGFLPDGDFVLFVGALGEHKGVSLLLRAHQRMATPVPLVVIGPRRADTPEFTGTAGRPVVVRDEVSHQQVMAAFAAASVVAVPSRWPEPHGLVAVEAMASGTAVVASRTGGLAEVVEHDVTGCLVEPGDADALAGALDDLLADPARRRRMGAAGAVRACRYQSAAVVPRVVEAYADARALLGR</sequence>
<dbReference type="CDD" id="cd03801">
    <property type="entry name" value="GT4_PimA-like"/>
    <property type="match status" value="1"/>
</dbReference>
<accession>A0ABV9XTC6</accession>
<dbReference type="GO" id="GO:0016757">
    <property type="term" value="F:glycosyltransferase activity"/>
    <property type="evidence" value="ECO:0007669"/>
    <property type="project" value="UniProtKB-KW"/>
</dbReference>
<evidence type="ECO:0000259" key="4">
    <source>
        <dbReference type="Pfam" id="PF13439"/>
    </source>
</evidence>
<gene>
    <name evidence="5" type="ORF">ACFPFM_07240</name>
</gene>
<dbReference type="EC" id="2.4.-.-" evidence="5"/>
<dbReference type="PANTHER" id="PTHR45947">
    <property type="entry name" value="SULFOQUINOVOSYL TRANSFERASE SQD2"/>
    <property type="match status" value="1"/>
</dbReference>
<protein>
    <submittedName>
        <fullName evidence="5">Glycosyltransferase family 4 protein</fullName>
        <ecNumber evidence="5">2.4.-.-</ecNumber>
    </submittedName>
</protein>
<dbReference type="InterPro" id="IPR050194">
    <property type="entry name" value="Glycosyltransferase_grp1"/>
</dbReference>
<keyword evidence="2 5" id="KW-0808">Transferase</keyword>
<evidence type="ECO:0000313" key="6">
    <source>
        <dbReference type="Proteomes" id="UP001595833"/>
    </source>
</evidence>
<organism evidence="5 6">
    <name type="scientific">Saccharothrix xinjiangensis</name>
    <dbReference type="NCBI Taxonomy" id="204798"/>
    <lineage>
        <taxon>Bacteria</taxon>
        <taxon>Bacillati</taxon>
        <taxon>Actinomycetota</taxon>
        <taxon>Actinomycetes</taxon>
        <taxon>Pseudonocardiales</taxon>
        <taxon>Pseudonocardiaceae</taxon>
        <taxon>Saccharothrix</taxon>
    </lineage>
</organism>
<reference evidence="6" key="1">
    <citation type="journal article" date="2019" name="Int. J. Syst. Evol. Microbiol.">
        <title>The Global Catalogue of Microorganisms (GCM) 10K type strain sequencing project: providing services to taxonomists for standard genome sequencing and annotation.</title>
        <authorList>
            <consortium name="The Broad Institute Genomics Platform"/>
            <consortium name="The Broad Institute Genome Sequencing Center for Infectious Disease"/>
            <person name="Wu L."/>
            <person name="Ma J."/>
        </authorList>
    </citation>
    <scope>NUCLEOTIDE SEQUENCE [LARGE SCALE GENOMIC DNA]</scope>
    <source>
        <strain evidence="6">KCTC 12848</strain>
    </source>
</reference>
<dbReference type="EMBL" id="JBHSJB010000006">
    <property type="protein sequence ID" value="MFC5053550.1"/>
    <property type="molecule type" value="Genomic_DNA"/>
</dbReference>
<keyword evidence="1 5" id="KW-0328">Glycosyltransferase</keyword>
<evidence type="ECO:0000256" key="2">
    <source>
        <dbReference type="ARBA" id="ARBA00022679"/>
    </source>
</evidence>
<evidence type="ECO:0000256" key="1">
    <source>
        <dbReference type="ARBA" id="ARBA00022676"/>
    </source>
</evidence>
<dbReference type="Proteomes" id="UP001595833">
    <property type="component" value="Unassembled WGS sequence"/>
</dbReference>
<dbReference type="Pfam" id="PF00534">
    <property type="entry name" value="Glycos_transf_1"/>
    <property type="match status" value="1"/>
</dbReference>
<name>A0ABV9XTC6_9PSEU</name>
<dbReference type="InterPro" id="IPR028098">
    <property type="entry name" value="Glyco_trans_4-like_N"/>
</dbReference>
<dbReference type="RefSeq" id="WP_344039508.1">
    <property type="nucleotide sequence ID" value="NZ_BAAAKE010000016.1"/>
</dbReference>
<dbReference type="PANTHER" id="PTHR45947:SF13">
    <property type="entry name" value="TRANSFERASE"/>
    <property type="match status" value="1"/>
</dbReference>
<evidence type="ECO:0000313" key="5">
    <source>
        <dbReference type="EMBL" id="MFC5053550.1"/>
    </source>
</evidence>